<dbReference type="EMBL" id="CM039172">
    <property type="protein sequence ID" value="KAH9784253.1"/>
    <property type="molecule type" value="Genomic_DNA"/>
</dbReference>
<accession>A0ACB8MF40</accession>
<evidence type="ECO:0000313" key="1">
    <source>
        <dbReference type="EMBL" id="KAH9784253.1"/>
    </source>
</evidence>
<keyword evidence="2" id="KW-1185">Reference proteome</keyword>
<comment type="caution">
    <text evidence="1">The sequence shown here is derived from an EMBL/GenBank/DDBJ whole genome shotgun (WGS) entry which is preliminary data.</text>
</comment>
<dbReference type="Proteomes" id="UP000829398">
    <property type="component" value="Chromosome 3"/>
</dbReference>
<protein>
    <submittedName>
        <fullName evidence="1">Sugar phosphate/phosphate translocator</fullName>
    </submittedName>
</protein>
<sequence>MLHSSTPFSPSASSLSSPSIASLMTPHSLSCLKNLTSSFTLPVLFNQAVWATTPFFTAVFAHLMTLKREGWLTYVTFIPVVTGVIIASGVRLIARHPSLGTSDKTFNSMNLLMDMAPVAAMSLLPAVLIMENVVVGITIALAKQDVEFLCQIFTTKANNILDPAFYSEYRIEIAIYTGA</sequence>
<reference evidence="2" key="1">
    <citation type="journal article" date="2023" name="Hortic. Res.">
        <title>A chromosome-level phased genome enabling allele-level studies in sweet orange: a case study on citrus Huanglongbing tolerance.</title>
        <authorList>
            <person name="Wu B."/>
            <person name="Yu Q."/>
            <person name="Deng Z."/>
            <person name="Duan Y."/>
            <person name="Luo F."/>
            <person name="Gmitter F. Jr."/>
        </authorList>
    </citation>
    <scope>NUCLEOTIDE SEQUENCE [LARGE SCALE GENOMIC DNA]</scope>
    <source>
        <strain evidence="2">cv. Valencia</strain>
    </source>
</reference>
<organism evidence="1 2">
    <name type="scientific">Citrus sinensis</name>
    <name type="common">Sweet orange</name>
    <name type="synonym">Citrus aurantium var. sinensis</name>
    <dbReference type="NCBI Taxonomy" id="2711"/>
    <lineage>
        <taxon>Eukaryota</taxon>
        <taxon>Viridiplantae</taxon>
        <taxon>Streptophyta</taxon>
        <taxon>Embryophyta</taxon>
        <taxon>Tracheophyta</taxon>
        <taxon>Spermatophyta</taxon>
        <taxon>Magnoliopsida</taxon>
        <taxon>eudicotyledons</taxon>
        <taxon>Gunneridae</taxon>
        <taxon>Pentapetalae</taxon>
        <taxon>rosids</taxon>
        <taxon>malvids</taxon>
        <taxon>Sapindales</taxon>
        <taxon>Rutaceae</taxon>
        <taxon>Aurantioideae</taxon>
        <taxon>Citrus</taxon>
    </lineage>
</organism>
<evidence type="ECO:0000313" key="2">
    <source>
        <dbReference type="Proteomes" id="UP000829398"/>
    </source>
</evidence>
<name>A0ACB8MF40_CITSI</name>
<proteinExistence type="predicted"/>
<gene>
    <name evidence="1" type="ORF">KPL71_009575</name>
</gene>